<proteinExistence type="predicted"/>
<feature type="compositionally biased region" description="Polar residues" evidence="1">
    <location>
        <begin position="48"/>
        <end position="65"/>
    </location>
</feature>
<feature type="compositionally biased region" description="Low complexity" evidence="1">
    <location>
        <begin position="263"/>
        <end position="276"/>
    </location>
</feature>
<keyword evidence="3" id="KW-1185">Reference proteome</keyword>
<sequence length="356" mass="36958">MTGVRPTSNTSSSTTQSPVNESSLTRMPSNSSSSGNLATLNNNRANASTPQLTNNSSTPSDSLNLLETFGISPSPDVNFAQSSTLTGLTPPSGSFTMMDNAFFGNTPPAGSSGGLNDLGFSSSFGDFPSSFAPMPYQTIASNNMFTSFRDPTENPNAWASFGPNSSQSQSLKNTYDELFGAGTSLSGNDDLNMSSLGGIGSTDELMPFSFLPDMSNGAGGSQFGGLSPISHLPTPPSASSAAGQQSAFASTPVSQQDHDMAVSQPQQPASATSAASKNDGSWMLDEDGKRCPRTTEEVESVMAKVGSGTFGPNPGGEETEATCEKKMADATKLNLDIGTAWRAVRQHPQFEVCPND</sequence>
<feature type="region of interest" description="Disordered" evidence="1">
    <location>
        <begin position="219"/>
        <end position="291"/>
    </location>
</feature>
<evidence type="ECO:0000313" key="2">
    <source>
        <dbReference type="EMBL" id="KIM33802.1"/>
    </source>
</evidence>
<gene>
    <name evidence="2" type="ORF">M408DRAFT_85536</name>
</gene>
<reference evidence="3" key="2">
    <citation type="submission" date="2015-01" db="EMBL/GenBank/DDBJ databases">
        <title>Evolutionary Origins and Diversification of the Mycorrhizal Mutualists.</title>
        <authorList>
            <consortium name="DOE Joint Genome Institute"/>
            <consortium name="Mycorrhizal Genomics Consortium"/>
            <person name="Kohler A."/>
            <person name="Kuo A."/>
            <person name="Nagy L.G."/>
            <person name="Floudas D."/>
            <person name="Copeland A."/>
            <person name="Barry K.W."/>
            <person name="Cichocki N."/>
            <person name="Veneault-Fourrey C."/>
            <person name="LaButti K."/>
            <person name="Lindquist E.A."/>
            <person name="Lipzen A."/>
            <person name="Lundell T."/>
            <person name="Morin E."/>
            <person name="Murat C."/>
            <person name="Riley R."/>
            <person name="Ohm R."/>
            <person name="Sun H."/>
            <person name="Tunlid A."/>
            <person name="Henrissat B."/>
            <person name="Grigoriev I.V."/>
            <person name="Hibbett D.S."/>
            <person name="Martin F."/>
        </authorList>
    </citation>
    <scope>NUCLEOTIDE SEQUENCE [LARGE SCALE GENOMIC DNA]</scope>
    <source>
        <strain evidence="3">MAFF 305830</strain>
    </source>
</reference>
<dbReference type="AlphaFoldDB" id="A0A0C2XY65"/>
<dbReference type="HOGENOM" id="CLU_778821_0_0_1"/>
<feature type="compositionally biased region" description="Low complexity" evidence="1">
    <location>
        <begin position="36"/>
        <end position="47"/>
    </location>
</feature>
<organism evidence="2 3">
    <name type="scientific">Serendipita vermifera MAFF 305830</name>
    <dbReference type="NCBI Taxonomy" id="933852"/>
    <lineage>
        <taxon>Eukaryota</taxon>
        <taxon>Fungi</taxon>
        <taxon>Dikarya</taxon>
        <taxon>Basidiomycota</taxon>
        <taxon>Agaricomycotina</taxon>
        <taxon>Agaricomycetes</taxon>
        <taxon>Sebacinales</taxon>
        <taxon>Serendipitaceae</taxon>
        <taxon>Serendipita</taxon>
    </lineage>
</organism>
<evidence type="ECO:0000313" key="3">
    <source>
        <dbReference type="Proteomes" id="UP000054097"/>
    </source>
</evidence>
<feature type="compositionally biased region" description="Low complexity" evidence="1">
    <location>
        <begin position="237"/>
        <end position="250"/>
    </location>
</feature>
<evidence type="ECO:0000256" key="1">
    <source>
        <dbReference type="SAM" id="MobiDB-lite"/>
    </source>
</evidence>
<protein>
    <submittedName>
        <fullName evidence="2">Uncharacterized protein</fullName>
    </submittedName>
</protein>
<feature type="compositionally biased region" description="Low complexity" evidence="1">
    <location>
        <begin position="7"/>
        <end position="17"/>
    </location>
</feature>
<feature type="region of interest" description="Disordered" evidence="1">
    <location>
        <begin position="1"/>
        <end position="69"/>
    </location>
</feature>
<dbReference type="OrthoDB" id="3265245at2759"/>
<feature type="compositionally biased region" description="Polar residues" evidence="1">
    <location>
        <begin position="18"/>
        <end position="35"/>
    </location>
</feature>
<name>A0A0C2XY65_SERVB</name>
<accession>A0A0C2XY65</accession>
<dbReference type="EMBL" id="KN824277">
    <property type="protein sequence ID" value="KIM33802.1"/>
    <property type="molecule type" value="Genomic_DNA"/>
</dbReference>
<dbReference type="Proteomes" id="UP000054097">
    <property type="component" value="Unassembled WGS sequence"/>
</dbReference>
<reference evidence="2 3" key="1">
    <citation type="submission" date="2014-04" db="EMBL/GenBank/DDBJ databases">
        <authorList>
            <consortium name="DOE Joint Genome Institute"/>
            <person name="Kuo A."/>
            <person name="Zuccaro A."/>
            <person name="Kohler A."/>
            <person name="Nagy L.G."/>
            <person name="Floudas D."/>
            <person name="Copeland A."/>
            <person name="Barry K.W."/>
            <person name="Cichocki N."/>
            <person name="Veneault-Fourrey C."/>
            <person name="LaButti K."/>
            <person name="Lindquist E.A."/>
            <person name="Lipzen A."/>
            <person name="Lundell T."/>
            <person name="Morin E."/>
            <person name="Murat C."/>
            <person name="Sun H."/>
            <person name="Tunlid A."/>
            <person name="Henrissat B."/>
            <person name="Grigoriev I.V."/>
            <person name="Hibbett D.S."/>
            <person name="Martin F."/>
            <person name="Nordberg H.P."/>
            <person name="Cantor M.N."/>
            <person name="Hua S.X."/>
        </authorList>
    </citation>
    <scope>NUCLEOTIDE SEQUENCE [LARGE SCALE GENOMIC DNA]</scope>
    <source>
        <strain evidence="2 3">MAFF 305830</strain>
    </source>
</reference>